<dbReference type="RefSeq" id="WP_014203523.1">
    <property type="nucleotide sequence ID" value="NC_016599.1"/>
</dbReference>
<dbReference type="HOGENOM" id="CLU_2274546_0_0_10"/>
<proteinExistence type="predicted"/>
<dbReference type="STRING" id="926562.Oweho_3225"/>
<dbReference type="AlphaFoldDB" id="G8R3T9"/>
<accession>G8R3T9</accession>
<keyword evidence="2" id="KW-1185">Reference proteome</keyword>
<dbReference type="EMBL" id="CP003156">
    <property type="protein sequence ID" value="AEV34176.1"/>
    <property type="molecule type" value="Genomic_DNA"/>
</dbReference>
<name>G8R3T9_OWEHD</name>
<organism evidence="1 2">
    <name type="scientific">Owenweeksia hongkongensis (strain DSM 17368 / CIP 108786 / JCM 12287 / NRRL B-23963 / UST20020801)</name>
    <dbReference type="NCBI Taxonomy" id="926562"/>
    <lineage>
        <taxon>Bacteria</taxon>
        <taxon>Pseudomonadati</taxon>
        <taxon>Bacteroidota</taxon>
        <taxon>Flavobacteriia</taxon>
        <taxon>Flavobacteriales</taxon>
        <taxon>Owenweeksiaceae</taxon>
        <taxon>Owenweeksia</taxon>
    </lineage>
</organism>
<dbReference type="KEGG" id="oho:Oweho_3225"/>
<dbReference type="Proteomes" id="UP000005631">
    <property type="component" value="Chromosome"/>
</dbReference>
<evidence type="ECO:0000313" key="1">
    <source>
        <dbReference type="EMBL" id="AEV34176.1"/>
    </source>
</evidence>
<sequence length="102" mass="11972">MEQEKINYDKIMALGFTEDVQSDSVYEAEHGYSYCIITKQLTKKIYLDWQKDTKLCKMVRLSKPKTGDIGAELPIKNLDHLKEMINFFSNEKEQTFDYSTFA</sequence>
<reference evidence="1 2" key="1">
    <citation type="journal article" date="2012" name="Stand. Genomic Sci.">
        <title>Genome sequence of the orange-pigmented seawater bacterium Owenweeksia hongkongensis type strain (UST20020801(T)).</title>
        <authorList>
            <person name="Riedel T."/>
            <person name="Held B."/>
            <person name="Nolan M."/>
            <person name="Lucas S."/>
            <person name="Lapidus A."/>
            <person name="Tice H."/>
            <person name="Del Rio T.G."/>
            <person name="Cheng J.F."/>
            <person name="Han C."/>
            <person name="Tapia R."/>
            <person name="Goodwin L.A."/>
            <person name="Pitluck S."/>
            <person name="Liolios K."/>
            <person name="Mavromatis K."/>
            <person name="Pagani I."/>
            <person name="Ivanova N."/>
            <person name="Mikhailova N."/>
            <person name="Pati A."/>
            <person name="Chen A."/>
            <person name="Palaniappan K."/>
            <person name="Rohde M."/>
            <person name="Tindall B.J."/>
            <person name="Detter J.C."/>
            <person name="Goker M."/>
            <person name="Woyke T."/>
            <person name="Bristow J."/>
            <person name="Eisen J.A."/>
            <person name="Markowitz V."/>
            <person name="Hugenholtz P."/>
            <person name="Klenk H.P."/>
            <person name="Kyrpides N.C."/>
        </authorList>
    </citation>
    <scope>NUCLEOTIDE SEQUENCE</scope>
    <source>
        <strain evidence="2">DSM 17368 / JCM 12287 / NRRL B-23963</strain>
    </source>
</reference>
<protein>
    <submittedName>
        <fullName evidence="1">Uncharacterized protein</fullName>
    </submittedName>
</protein>
<gene>
    <name evidence="1" type="ordered locus">Oweho_3225</name>
</gene>
<evidence type="ECO:0000313" key="2">
    <source>
        <dbReference type="Proteomes" id="UP000005631"/>
    </source>
</evidence>